<name>A0A074M5R2_ERYLO</name>
<keyword evidence="9" id="KW-1185">Reference proteome</keyword>
<dbReference type="eggNOG" id="COG3307">
    <property type="taxonomic scope" value="Bacteria"/>
</dbReference>
<reference evidence="8 9" key="1">
    <citation type="submission" date="2014-04" db="EMBL/GenBank/DDBJ databases">
        <title>A comprehensive comparison of genomes of Erythrobacter spp. strains.</title>
        <authorList>
            <person name="Zheng Q."/>
        </authorList>
    </citation>
    <scope>NUCLEOTIDE SEQUENCE [LARGE SCALE GENOMIC DNA]</scope>
    <source>
        <strain evidence="8 9">DSM 6997</strain>
    </source>
</reference>
<dbReference type="PANTHER" id="PTHR37422:SF21">
    <property type="entry name" value="EXOQ-LIKE PROTEIN"/>
    <property type="match status" value="1"/>
</dbReference>
<gene>
    <name evidence="8" type="ORF">EH31_16925</name>
</gene>
<dbReference type="GO" id="GO:0016020">
    <property type="term" value="C:membrane"/>
    <property type="evidence" value="ECO:0007669"/>
    <property type="project" value="UniProtKB-SubCell"/>
</dbReference>
<feature type="transmembrane region" description="Helical" evidence="6">
    <location>
        <begin position="30"/>
        <end position="46"/>
    </location>
</feature>
<feature type="transmembrane region" description="Helical" evidence="6">
    <location>
        <begin position="238"/>
        <end position="254"/>
    </location>
</feature>
<keyword evidence="3 6" id="KW-1133">Transmembrane helix</keyword>
<keyword evidence="2 6" id="KW-0812">Transmembrane</keyword>
<feature type="region of interest" description="Disordered" evidence="5">
    <location>
        <begin position="1"/>
        <end position="25"/>
    </location>
</feature>
<evidence type="ECO:0000256" key="5">
    <source>
        <dbReference type="SAM" id="MobiDB-lite"/>
    </source>
</evidence>
<feature type="transmembrane region" description="Helical" evidence="6">
    <location>
        <begin position="202"/>
        <end position="226"/>
    </location>
</feature>
<dbReference type="PANTHER" id="PTHR37422">
    <property type="entry name" value="TEICHURONIC ACID BIOSYNTHESIS PROTEIN TUAE"/>
    <property type="match status" value="1"/>
</dbReference>
<keyword evidence="4 6" id="KW-0472">Membrane</keyword>
<evidence type="ECO:0000259" key="7">
    <source>
        <dbReference type="Pfam" id="PF04932"/>
    </source>
</evidence>
<evidence type="ECO:0000256" key="6">
    <source>
        <dbReference type="SAM" id="Phobius"/>
    </source>
</evidence>
<accession>A0A074M5R2</accession>
<feature type="transmembrane region" description="Helical" evidence="6">
    <location>
        <begin position="52"/>
        <end position="69"/>
    </location>
</feature>
<dbReference type="AlphaFoldDB" id="A0A074M5R2"/>
<feature type="transmembrane region" description="Helical" evidence="6">
    <location>
        <begin position="296"/>
        <end position="315"/>
    </location>
</feature>
<feature type="transmembrane region" description="Helical" evidence="6">
    <location>
        <begin position="419"/>
        <end position="437"/>
    </location>
</feature>
<feature type="transmembrane region" description="Helical" evidence="6">
    <location>
        <begin position="390"/>
        <end position="410"/>
    </location>
</feature>
<evidence type="ECO:0000256" key="4">
    <source>
        <dbReference type="ARBA" id="ARBA00023136"/>
    </source>
</evidence>
<dbReference type="Pfam" id="PF04932">
    <property type="entry name" value="Wzy_C"/>
    <property type="match status" value="1"/>
</dbReference>
<evidence type="ECO:0000256" key="3">
    <source>
        <dbReference type="ARBA" id="ARBA00022989"/>
    </source>
</evidence>
<dbReference type="EMBL" id="JMIW01000009">
    <property type="protein sequence ID" value="KEO88639.1"/>
    <property type="molecule type" value="Genomic_DNA"/>
</dbReference>
<dbReference type="InterPro" id="IPR007016">
    <property type="entry name" value="O-antigen_ligase-rel_domated"/>
</dbReference>
<feature type="transmembrane region" description="Helical" evidence="6">
    <location>
        <begin position="162"/>
        <end position="182"/>
    </location>
</feature>
<evidence type="ECO:0000313" key="9">
    <source>
        <dbReference type="Proteomes" id="UP000027647"/>
    </source>
</evidence>
<evidence type="ECO:0000256" key="2">
    <source>
        <dbReference type="ARBA" id="ARBA00022692"/>
    </source>
</evidence>
<evidence type="ECO:0000313" key="8">
    <source>
        <dbReference type="EMBL" id="KEO88639.1"/>
    </source>
</evidence>
<protein>
    <recommendedName>
        <fullName evidence="7">O-antigen ligase-related domain-containing protein</fullName>
    </recommendedName>
</protein>
<feature type="transmembrane region" description="Helical" evidence="6">
    <location>
        <begin position="260"/>
        <end position="276"/>
    </location>
</feature>
<comment type="subcellular location">
    <subcellularLocation>
        <location evidence="1">Membrane</location>
        <topology evidence="1">Multi-pass membrane protein</topology>
    </subcellularLocation>
</comment>
<feature type="compositionally biased region" description="Polar residues" evidence="5">
    <location>
        <begin position="10"/>
        <end position="23"/>
    </location>
</feature>
<evidence type="ECO:0000256" key="1">
    <source>
        <dbReference type="ARBA" id="ARBA00004141"/>
    </source>
</evidence>
<dbReference type="InterPro" id="IPR051533">
    <property type="entry name" value="WaaL-like"/>
</dbReference>
<sequence>MKKPIRKAVPNTQTNNATSNGPTSKRRSHLWALCALLVCAAVFGGGGSRYGLANLVVQLTAIGALAFHRDAFLKFWLEAPFALKLLASASVLLPALFLIPLPPQVWTALPGRELVAQSLELAGGIGWTTASVDPVRTLLAITALITPLAVLFIGWKAPRAHLITLGWVVVILGLANVAVGIFQVLSNGATGLFYPEIPMPGILFGAFANRNTAGLFLVACLTFAALLPAPPQAGQAALPARIIICLLLLVAILLTRSRTSLVIAFLPIAALCLRVLRQKISTPRKGQRGNETRKWATLAAVVLTLGAVASVGVMVPGRLGDVIERFQSDRTDARTYIWEDASYSASRYWPVGSGMGTFDDVFQTDESLENITQRRAGRAHNDYLEVAIEAGAPGLLLITGWLALLAWLSWQARGREDRWIAWSGSITLVALALQSVTDYPLRNQTMLAIAGFALVVLVRFSAPRRGAKI</sequence>
<organism evidence="8 9">
    <name type="scientific">Erythrobacter longus</name>
    <dbReference type="NCBI Taxonomy" id="1044"/>
    <lineage>
        <taxon>Bacteria</taxon>
        <taxon>Pseudomonadati</taxon>
        <taxon>Pseudomonadota</taxon>
        <taxon>Alphaproteobacteria</taxon>
        <taxon>Sphingomonadales</taxon>
        <taxon>Erythrobacteraceae</taxon>
        <taxon>Erythrobacter/Porphyrobacter group</taxon>
        <taxon>Erythrobacter</taxon>
    </lineage>
</organism>
<feature type="transmembrane region" description="Helical" evidence="6">
    <location>
        <begin position="443"/>
        <end position="462"/>
    </location>
</feature>
<proteinExistence type="predicted"/>
<comment type="caution">
    <text evidence="8">The sequence shown here is derived from an EMBL/GenBank/DDBJ whole genome shotgun (WGS) entry which is preliminary data.</text>
</comment>
<feature type="transmembrane region" description="Helical" evidence="6">
    <location>
        <begin position="81"/>
        <end position="101"/>
    </location>
</feature>
<dbReference type="Proteomes" id="UP000027647">
    <property type="component" value="Unassembled WGS sequence"/>
</dbReference>
<dbReference type="STRING" id="1044.EH31_16925"/>
<feature type="domain" description="O-antigen ligase-related" evidence="7">
    <location>
        <begin position="244"/>
        <end position="398"/>
    </location>
</feature>
<feature type="transmembrane region" description="Helical" evidence="6">
    <location>
        <begin position="137"/>
        <end position="155"/>
    </location>
</feature>